<feature type="non-terminal residue" evidence="1">
    <location>
        <position position="114"/>
    </location>
</feature>
<dbReference type="Proteomes" id="UP000789702">
    <property type="component" value="Unassembled WGS sequence"/>
</dbReference>
<protein>
    <submittedName>
        <fullName evidence="1">15007_t:CDS:1</fullName>
    </submittedName>
</protein>
<accession>A0ACA9MZQ6</accession>
<gene>
    <name evidence="1" type="ORF">DHETER_LOCUS8163</name>
</gene>
<sequence length="114" mass="13124">MLETKKTDLFTRLKAYVDDETAERGYVYSHQKVDVQIDMLNQIIKGYTEISIKPLRFDVDVIRLHCRQCRISSIKINDFLAEFEINESEDAGIVGEISVYLPDEITDIPIINGV</sequence>
<evidence type="ECO:0000313" key="1">
    <source>
        <dbReference type="EMBL" id="CAG8624831.1"/>
    </source>
</evidence>
<organism evidence="1 2">
    <name type="scientific">Dentiscutata heterogama</name>
    <dbReference type="NCBI Taxonomy" id="1316150"/>
    <lineage>
        <taxon>Eukaryota</taxon>
        <taxon>Fungi</taxon>
        <taxon>Fungi incertae sedis</taxon>
        <taxon>Mucoromycota</taxon>
        <taxon>Glomeromycotina</taxon>
        <taxon>Glomeromycetes</taxon>
        <taxon>Diversisporales</taxon>
        <taxon>Gigasporaceae</taxon>
        <taxon>Dentiscutata</taxon>
    </lineage>
</organism>
<keyword evidence="2" id="KW-1185">Reference proteome</keyword>
<reference evidence="1" key="1">
    <citation type="submission" date="2021-06" db="EMBL/GenBank/DDBJ databases">
        <authorList>
            <person name="Kallberg Y."/>
            <person name="Tangrot J."/>
            <person name="Rosling A."/>
        </authorList>
    </citation>
    <scope>NUCLEOTIDE SEQUENCE</scope>
    <source>
        <strain evidence="1">IL203A</strain>
    </source>
</reference>
<proteinExistence type="predicted"/>
<comment type="caution">
    <text evidence="1">The sequence shown here is derived from an EMBL/GenBank/DDBJ whole genome shotgun (WGS) entry which is preliminary data.</text>
</comment>
<evidence type="ECO:0000313" key="2">
    <source>
        <dbReference type="Proteomes" id="UP000789702"/>
    </source>
</evidence>
<name>A0ACA9MZQ6_9GLOM</name>
<feature type="non-terminal residue" evidence="1">
    <location>
        <position position="1"/>
    </location>
</feature>
<dbReference type="EMBL" id="CAJVPU010012585">
    <property type="protein sequence ID" value="CAG8624831.1"/>
    <property type="molecule type" value="Genomic_DNA"/>
</dbReference>